<evidence type="ECO:0000313" key="2">
    <source>
        <dbReference type="EMBL" id="BCU03390.1"/>
    </source>
</evidence>
<evidence type="ECO:0000256" key="1">
    <source>
        <dbReference type="SAM" id="MobiDB-lite"/>
    </source>
</evidence>
<feature type="compositionally biased region" description="Basic and acidic residues" evidence="1">
    <location>
        <begin position="206"/>
        <end position="219"/>
    </location>
</feature>
<dbReference type="Proteomes" id="UP001253637">
    <property type="component" value="Segment"/>
</dbReference>
<feature type="compositionally biased region" description="Low complexity" evidence="1">
    <location>
        <begin position="380"/>
        <end position="396"/>
    </location>
</feature>
<feature type="compositionally biased region" description="Acidic residues" evidence="1">
    <location>
        <begin position="46"/>
        <end position="59"/>
    </location>
</feature>
<proteinExistence type="predicted"/>
<feature type="region of interest" description="Disordered" evidence="1">
    <location>
        <begin position="41"/>
        <end position="219"/>
    </location>
</feature>
<dbReference type="EMBL" id="LC625835">
    <property type="protein sequence ID" value="BCU03390.1"/>
    <property type="molecule type" value="Genomic_DNA"/>
</dbReference>
<evidence type="ECO:0000313" key="3">
    <source>
        <dbReference type="Proteomes" id="UP001253637"/>
    </source>
</evidence>
<protein>
    <submittedName>
        <fullName evidence="2">Uncharacterized protein</fullName>
    </submittedName>
</protein>
<feature type="compositionally biased region" description="Low complexity" evidence="1">
    <location>
        <begin position="60"/>
        <end position="70"/>
    </location>
</feature>
<feature type="region of interest" description="Disordered" evidence="1">
    <location>
        <begin position="361"/>
        <end position="412"/>
    </location>
</feature>
<name>A0A811BQ03_9VIRU</name>
<reference evidence="2" key="1">
    <citation type="submission" date="2021-04" db="EMBL/GenBank/DDBJ databases">
        <title>Draft Genome Sequence of Pandoravirus japonicus, Isolated from the Sabaishi River of Niigata, Japan.</title>
        <authorList>
            <person name="Hosokawa N."/>
            <person name="Takahashi H."/>
            <person name="Aoki K."/>
            <person name="Takemura M."/>
        </authorList>
    </citation>
    <scope>NUCLEOTIDE SEQUENCE</scope>
</reference>
<organism evidence="2 3">
    <name type="scientific">Pandoravirus japonicus</name>
    <dbReference type="NCBI Taxonomy" id="2823154"/>
    <lineage>
        <taxon>Viruses</taxon>
        <taxon>Pandoravirus</taxon>
    </lineage>
</organism>
<feature type="compositionally biased region" description="Pro residues" evidence="1">
    <location>
        <begin position="365"/>
        <end position="379"/>
    </location>
</feature>
<sequence>MSSMAGMSALSSGTIPAGFFGGHAHASDRGQATLPYDAFAAIDPLGGDDDGNGYADDDSTTSTSSSSNGDNDYDRNDDLMGNRNGGGAYDDGRTGRRHGTDRGRKSALRGRDPYFGGMAHEAPAAGGDVRGGLSADLGAGSSSSSSSSRFACPTASAQPDRHVRRANGFGSVSRDMRRSSSSGGGGLAAPPTSPMIATSPLVTYERTSERAPRSARDHQADLVDARRAYVDAVDQLGQRQRAYEAEREERIRQMDAQANLLMAPLREAAADAEDRMRTAARALQRQFDRRLVELEADRTLTHEARAAQRAAVERARAAALHPDDLYERRQREASSAAGLLSMVDSLLGGIMGTGSSAPFVTVRMVPPPDASPMGQPPPSSSSSSASMRRTAARAHSPPVAPTSSSVRIEEID</sequence>
<feature type="compositionally biased region" description="Basic and acidic residues" evidence="1">
    <location>
        <begin position="90"/>
        <end position="112"/>
    </location>
</feature>
<feature type="compositionally biased region" description="Low complexity" evidence="1">
    <location>
        <begin position="131"/>
        <end position="148"/>
    </location>
</feature>
<accession>A0A811BQ03</accession>